<dbReference type="EMBL" id="JANJYI010000004">
    <property type="protein sequence ID" value="KAK2654516.1"/>
    <property type="molecule type" value="Genomic_DNA"/>
</dbReference>
<dbReference type="Gene3D" id="3.80.10.10">
    <property type="entry name" value="Ribonuclease Inhibitor"/>
    <property type="match status" value="1"/>
</dbReference>
<dbReference type="Proteomes" id="UP001280121">
    <property type="component" value="Unassembled WGS sequence"/>
</dbReference>
<feature type="domain" description="At1g61320/AtMIF1 LRR" evidence="1">
    <location>
        <begin position="94"/>
        <end position="256"/>
    </location>
</feature>
<organism evidence="2 3">
    <name type="scientific">Dipteronia dyeriana</name>
    <dbReference type="NCBI Taxonomy" id="168575"/>
    <lineage>
        <taxon>Eukaryota</taxon>
        <taxon>Viridiplantae</taxon>
        <taxon>Streptophyta</taxon>
        <taxon>Embryophyta</taxon>
        <taxon>Tracheophyta</taxon>
        <taxon>Spermatophyta</taxon>
        <taxon>Magnoliopsida</taxon>
        <taxon>eudicotyledons</taxon>
        <taxon>Gunneridae</taxon>
        <taxon>Pentapetalae</taxon>
        <taxon>rosids</taxon>
        <taxon>malvids</taxon>
        <taxon>Sapindales</taxon>
        <taxon>Sapindaceae</taxon>
        <taxon>Hippocastanoideae</taxon>
        <taxon>Acereae</taxon>
        <taxon>Dipteronia</taxon>
    </lineage>
</organism>
<keyword evidence="3" id="KW-1185">Reference proteome</keyword>
<dbReference type="PANTHER" id="PTHR34145">
    <property type="entry name" value="OS02G0105600 PROTEIN"/>
    <property type="match status" value="1"/>
</dbReference>
<comment type="caution">
    <text evidence="2">The sequence shown here is derived from an EMBL/GenBank/DDBJ whole genome shotgun (WGS) entry which is preliminary data.</text>
</comment>
<sequence>MHLVEGYFNSHAINNLLAGCPLIEEIGIWNCEGIESLELFGLERLNDVMIANNKELKLVDMKKLNVSSLSIVRLSSIVRPFPFVRPLAIPFEINVTFCTNLKNLRFVEAFITDVWLCGLVYKLPLLECLELRFCKKLKSIKISSPSLKTFSIFGCTYVVELKIDTLNLTHFTYDGGMIVLCSNALALSQVDVSLFRSNFDTYWNAKCVELLAQFHKYSEKLSLRVSKNEEFIVSKELRHILPSPLSRCKHLNLCIRTTSLPFSIAKVVDELLWIAPHIKALSIEYSPSDAFKKIYFEKPLVYEEVISSCGKSLPISCWRYCIEEVKLEFNGYKGNSRKVYSLEGREFLEKIDGLCSRRNV</sequence>
<dbReference type="InterPro" id="IPR032675">
    <property type="entry name" value="LRR_dom_sf"/>
</dbReference>
<dbReference type="SUPFAM" id="SSF52058">
    <property type="entry name" value="L domain-like"/>
    <property type="match status" value="1"/>
</dbReference>
<dbReference type="InterPro" id="IPR055357">
    <property type="entry name" value="LRR_At1g61320_AtMIF1"/>
</dbReference>
<gene>
    <name evidence="2" type="ORF">Ddye_014372</name>
</gene>
<protein>
    <recommendedName>
        <fullName evidence="1">At1g61320/AtMIF1 LRR domain-containing protein</fullName>
    </recommendedName>
</protein>
<proteinExistence type="predicted"/>
<evidence type="ECO:0000259" key="1">
    <source>
        <dbReference type="Pfam" id="PF23622"/>
    </source>
</evidence>
<evidence type="ECO:0000313" key="3">
    <source>
        <dbReference type="Proteomes" id="UP001280121"/>
    </source>
</evidence>
<accession>A0AAD9X890</accession>
<dbReference type="Pfam" id="PF23622">
    <property type="entry name" value="LRR_At1g61320_AtMIF1"/>
    <property type="match status" value="1"/>
</dbReference>
<dbReference type="PANTHER" id="PTHR34145:SF51">
    <property type="entry name" value="FBD DOMAIN-CONTAINING PROTEIN"/>
    <property type="match status" value="1"/>
</dbReference>
<dbReference type="InterPro" id="IPR053772">
    <property type="entry name" value="At1g61320/At1g61330-like"/>
</dbReference>
<reference evidence="2" key="1">
    <citation type="journal article" date="2023" name="Plant J.">
        <title>Genome sequences and population genomics provide insights into the demographic history, inbreeding, and mutation load of two 'living fossil' tree species of Dipteronia.</title>
        <authorList>
            <person name="Feng Y."/>
            <person name="Comes H.P."/>
            <person name="Chen J."/>
            <person name="Zhu S."/>
            <person name="Lu R."/>
            <person name="Zhang X."/>
            <person name="Li P."/>
            <person name="Qiu J."/>
            <person name="Olsen K.M."/>
            <person name="Qiu Y."/>
        </authorList>
    </citation>
    <scope>NUCLEOTIDE SEQUENCE</scope>
    <source>
        <strain evidence="2">KIB01</strain>
    </source>
</reference>
<evidence type="ECO:0000313" key="2">
    <source>
        <dbReference type="EMBL" id="KAK2654516.1"/>
    </source>
</evidence>
<dbReference type="AlphaFoldDB" id="A0AAD9X890"/>
<name>A0AAD9X890_9ROSI</name>